<name>Q09WQ5_9CAUD</name>
<dbReference type="Proteomes" id="UP000006662">
    <property type="component" value="Segment"/>
</dbReference>
<evidence type="ECO:0000313" key="1">
    <source>
        <dbReference type="EMBL" id="ABB77616.1"/>
    </source>
</evidence>
<protein>
    <submittedName>
        <fullName evidence="1">Uncharacterized protein</fullName>
    </submittedName>
</protein>
<evidence type="ECO:0000313" key="2">
    <source>
        <dbReference type="Proteomes" id="UP000006662"/>
    </source>
</evidence>
<keyword evidence="2" id="KW-1185">Reference proteome</keyword>
<reference evidence="1 2" key="1">
    <citation type="journal article" date="2006" name="FEMS Microbiol. Lett.">
        <title>Sequence and comparative genomic analysis of lactococcal bacteriophages jj50, 712 and P008: evolutionary insights into the 936 phage species.</title>
        <authorList>
            <person name="Mahony J."/>
            <person name="Deveau H."/>
            <person name="Mc Grath S."/>
            <person name="Ventura M."/>
            <person name="Canchaya C."/>
            <person name="Moineau S."/>
            <person name="Fitzgerald G.F."/>
            <person name="van Sinderen D."/>
        </authorList>
    </citation>
    <scope>NUCLEOTIDE SEQUENCE</scope>
</reference>
<organism evidence="1 2">
    <name type="scientific">Lactococcus phage 712</name>
    <dbReference type="NCBI Taxonomy" id="2892346"/>
    <lineage>
        <taxon>Viruses</taxon>
        <taxon>Duplodnaviria</taxon>
        <taxon>Heunggongvirae</taxon>
        <taxon>Uroviricota</taxon>
        <taxon>Caudoviricetes</taxon>
        <taxon>Skunavirus</taxon>
        <taxon>Skunavirus sv712</taxon>
    </lineage>
</organism>
<proteinExistence type="predicted"/>
<dbReference type="GeneID" id="5141560"/>
<sequence>MRKLMARDRYLMYLRQQEYKKRIIIKVDNTRVRMNREYMNQPEVDKETLEIWNSQPAIHFDLGDNR</sequence>
<dbReference type="RefSeq" id="YP_764309.1">
    <property type="nucleotide sequence ID" value="NC_008370.1"/>
</dbReference>
<dbReference type="KEGG" id="vg:5141560"/>
<dbReference type="OrthoDB" id="23647at10239"/>
<dbReference type="EMBL" id="DQ227763">
    <property type="protein sequence ID" value="ABB77616.1"/>
    <property type="molecule type" value="Genomic_DNA"/>
</dbReference>
<accession>Q09WQ5</accession>